<feature type="chain" id="PRO_5040252277" evidence="2">
    <location>
        <begin position="18"/>
        <end position="1619"/>
    </location>
</feature>
<feature type="region of interest" description="Disordered" evidence="1">
    <location>
        <begin position="411"/>
        <end position="475"/>
    </location>
</feature>
<feature type="compositionally biased region" description="Basic and acidic residues" evidence="1">
    <location>
        <begin position="1478"/>
        <end position="1506"/>
    </location>
</feature>
<name>A0A9P0F5D9_BEMTA</name>
<protein>
    <submittedName>
        <fullName evidence="3">Uncharacterized protein</fullName>
    </submittedName>
</protein>
<dbReference type="EMBL" id="OU963868">
    <property type="protein sequence ID" value="CAH0392704.1"/>
    <property type="molecule type" value="Genomic_DNA"/>
</dbReference>
<feature type="compositionally biased region" description="Basic and acidic residues" evidence="1">
    <location>
        <begin position="1103"/>
        <end position="1276"/>
    </location>
</feature>
<evidence type="ECO:0000313" key="3">
    <source>
        <dbReference type="EMBL" id="CAH0392704.1"/>
    </source>
</evidence>
<feature type="compositionally biased region" description="Basic and acidic residues" evidence="1">
    <location>
        <begin position="342"/>
        <end position="351"/>
    </location>
</feature>
<feature type="compositionally biased region" description="Basic and acidic residues" evidence="1">
    <location>
        <begin position="266"/>
        <end position="287"/>
    </location>
</feature>
<dbReference type="Proteomes" id="UP001152759">
    <property type="component" value="Chromosome 7"/>
</dbReference>
<evidence type="ECO:0000256" key="2">
    <source>
        <dbReference type="SAM" id="SignalP"/>
    </source>
</evidence>
<feature type="signal peptide" evidence="2">
    <location>
        <begin position="1"/>
        <end position="17"/>
    </location>
</feature>
<feature type="region of interest" description="Disordered" evidence="1">
    <location>
        <begin position="1478"/>
        <end position="1536"/>
    </location>
</feature>
<proteinExistence type="predicted"/>
<keyword evidence="4" id="KW-1185">Reference proteome</keyword>
<gene>
    <name evidence="3" type="ORF">BEMITA_LOCUS11186</name>
</gene>
<keyword evidence="2" id="KW-0732">Signal</keyword>
<accession>A0A9P0F5D9</accession>
<sequence length="1619" mass="189345">MCRIGALGAPLVQLGLTCDTSLVCDPCKLDYTAHTTPQPLRLRLRLGGYKIPRVPRMRKGNLALKLVRSCLVQLNWLFICTYLLCGLFPAAQAEYLNHTDYHPSVRVSYLDRLTIDPPAYLKHPRVLKGNWDPVELSSIDSDRVAFTVRAGISEFCEKVKRGSQNFDARSAFFSGKFRQFDFTGNRDQRGPLTEHASTRHHGTNPPTIRSDRRESWRALEGDSPQRKLAERVTPSGRRDVSGDTSTERRFVRDSNLNRDANSRSNFRTDRQSARAVRLEERRQEVNTRTRINQGRLLQEQIRSDERIQDGNRRRTSSQRAAVENRRRVQSDSPAPRISSTERFVDRREPSRNTESFNRLRQFRERAFSESRQPSSFRNRADGILHEARIATRQNLVAARLVESSIRSDERRVSTVVSRERASSDRSERRALDREARRISHRRESASFDRATSQRMDSRGEVSNLREGTRVNERERRVVEREIEKREVSVRRERNLNDRTDRRRFDERRESSARREIQERILTDRSTRGELDGRRDLSTREMSRSARREIDNREESSTRLGKISIHRSTRVDIDRQIESSIREMSRSAKGELDARRELSTREIPSSARRELDNRRELSARRERISTDRSTQREINDRQESSIRRERLSTDRSTQVEHNRHRQLSNREISRSTHKRVDERREYSGRQFRENRLMRREARNHRDAPVLREARLSDRSDRAGFDQRQENTAHHGRILTDRSNLKELTRRISDDTDNASTRKWRSLSSNDIRRTVLMDDNLRQDRAVDRRQVTRDGQSRVQRLGSRRENFKENEGPTRAIRVTNSERRDDFEEETTRQSFGKVFVDRMTDSRLSDRRVAERRDVRDVVDSVKLANRRVDIRDDVNSRREMLSSKFAPSRRILDDQHSQTNTRRDSRMNGGYASRIIEKREVREARISVRRESDTPNRASDWESRRSEEIPYKNTIRQFERGELSREGMSFDKVTRNQSPSRETFRADRTDSEILARRESVMERRESNMRIAESRRSLDDSALAREGRTSLRRSNERGASERRDSVMKIRATMTTSGRQNFRTRRVSSDIVESERSMDTHRRMDVLRLGSSMPSGRRTVARDTTEGMRRIEPSQRREIVRKASERLRRSEPSERREIARGASERLRRSELSERREIAREASQRLRRSEPSERREIARESSRRGRESEPSERREIVRESSERMRRSEPSQRGEVIREAFKTVRRSEPSERRELAREAVERVQRVDSSRRREIAREASEKMRRSKPSERREIARESSGNVRGNDLTQRREVARKASESMRRSESSERREMSRAISEKLRRNESYQRREVAREAPGSSPGHQRLRVIRSEHLVRITSQITMSPNRERMSQRREVSRANERLETARGSAVALIRNRDTRSTKVTPIRESQTFRDFIPEINSKLAQLPYRLSVSRREKAFSEKSKDEASRRSSFVLDSGRVARQYLAPVNTEKYLTESAAREEVASRRDRGNRGERAQLPVRRDLRRGPGLPASRNSDVASYDSRVRRQEKSGASLSGRRLSQRFENLFAKESKHDLMSGIMTSIGGTVSFGVELAASPVKMLSKSLGSYVADNSAHLVSCVSWVVTLALVAVTILDQVK</sequence>
<evidence type="ECO:0000256" key="1">
    <source>
        <dbReference type="SAM" id="MobiDB-lite"/>
    </source>
</evidence>
<feature type="compositionally biased region" description="Basic and acidic residues" evidence="1">
    <location>
        <begin position="606"/>
        <end position="656"/>
    </location>
</feature>
<feature type="compositionally biased region" description="Basic and acidic residues" evidence="1">
    <location>
        <begin position="466"/>
        <end position="475"/>
    </location>
</feature>
<feature type="region of interest" description="Disordered" evidence="1">
    <location>
        <begin position="502"/>
        <end position="562"/>
    </location>
</feature>
<feature type="region of interest" description="Disordered" evidence="1">
    <location>
        <begin position="1017"/>
        <end position="1047"/>
    </location>
</feature>
<feature type="compositionally biased region" description="Basic and acidic residues" evidence="1">
    <location>
        <begin position="666"/>
        <end position="681"/>
    </location>
</feature>
<feature type="compositionally biased region" description="Basic and acidic residues" evidence="1">
    <location>
        <begin position="581"/>
        <end position="599"/>
    </location>
</feature>
<feature type="region of interest" description="Disordered" evidence="1">
    <location>
        <begin position="1095"/>
        <end position="1345"/>
    </location>
</feature>
<feature type="compositionally biased region" description="Basic and acidic residues" evidence="1">
    <location>
        <begin position="1288"/>
        <end position="1333"/>
    </location>
</feature>
<evidence type="ECO:0000313" key="4">
    <source>
        <dbReference type="Proteomes" id="UP001152759"/>
    </source>
</evidence>
<feature type="region of interest" description="Disordered" evidence="1">
    <location>
        <begin position="581"/>
        <end position="681"/>
    </location>
</feature>
<reference evidence="3" key="1">
    <citation type="submission" date="2021-12" db="EMBL/GenBank/DDBJ databases">
        <authorList>
            <person name="King R."/>
        </authorList>
    </citation>
    <scope>NUCLEOTIDE SEQUENCE</scope>
</reference>
<organism evidence="3 4">
    <name type="scientific">Bemisia tabaci</name>
    <name type="common">Sweetpotato whitefly</name>
    <name type="synonym">Aleurodes tabaci</name>
    <dbReference type="NCBI Taxonomy" id="7038"/>
    <lineage>
        <taxon>Eukaryota</taxon>
        <taxon>Metazoa</taxon>
        <taxon>Ecdysozoa</taxon>
        <taxon>Arthropoda</taxon>
        <taxon>Hexapoda</taxon>
        <taxon>Insecta</taxon>
        <taxon>Pterygota</taxon>
        <taxon>Neoptera</taxon>
        <taxon>Paraneoptera</taxon>
        <taxon>Hemiptera</taxon>
        <taxon>Sternorrhyncha</taxon>
        <taxon>Aleyrodoidea</taxon>
        <taxon>Aleyrodidae</taxon>
        <taxon>Aleyrodinae</taxon>
        <taxon>Bemisia</taxon>
    </lineage>
</organism>
<feature type="region of interest" description="Disordered" evidence="1">
    <location>
        <begin position="183"/>
        <end position="355"/>
    </location>
</feature>
<feature type="compositionally biased region" description="Basic and acidic residues" evidence="1">
    <location>
        <begin position="411"/>
        <end position="446"/>
    </location>
</feature>
<feature type="compositionally biased region" description="Basic and acidic residues" evidence="1">
    <location>
        <begin position="301"/>
        <end position="312"/>
    </location>
</feature>
<feature type="compositionally biased region" description="Basic and acidic residues" evidence="1">
    <location>
        <begin position="502"/>
        <end position="556"/>
    </location>
</feature>
<feature type="compositionally biased region" description="Basic and acidic residues" evidence="1">
    <location>
        <begin position="209"/>
        <end position="256"/>
    </location>
</feature>